<dbReference type="Proteomes" id="UP000009222">
    <property type="component" value="Chromosome"/>
</dbReference>
<evidence type="ECO:0000313" key="2">
    <source>
        <dbReference type="EMBL" id="AEF80076.1"/>
    </source>
</evidence>
<protein>
    <submittedName>
        <fullName evidence="2">Uncharacterized protein</fullName>
    </submittedName>
</protein>
<dbReference type="EMBL" id="CP001841">
    <property type="protein sequence ID" value="AEF80076.1"/>
    <property type="molecule type" value="Genomic_DNA"/>
</dbReference>
<dbReference type="STRING" id="545695.TREAZ_2164"/>
<dbReference type="AlphaFoldDB" id="F5Y998"/>
<feature type="transmembrane region" description="Helical" evidence="1">
    <location>
        <begin position="12"/>
        <end position="35"/>
    </location>
</feature>
<dbReference type="InParanoid" id="F5Y998"/>
<dbReference type="HOGENOM" id="CLU_2995324_0_0_12"/>
<keyword evidence="1" id="KW-0472">Membrane</keyword>
<organism evidence="2 3">
    <name type="scientific">Leadbettera azotonutricia (strain ATCC BAA-888 / DSM 13862 / ZAS-9)</name>
    <name type="common">Treponema azotonutricium</name>
    <dbReference type="NCBI Taxonomy" id="545695"/>
    <lineage>
        <taxon>Bacteria</taxon>
        <taxon>Pseudomonadati</taxon>
        <taxon>Spirochaetota</taxon>
        <taxon>Spirochaetia</taxon>
        <taxon>Spirochaetales</taxon>
        <taxon>Breznakiellaceae</taxon>
        <taxon>Leadbettera</taxon>
    </lineage>
</organism>
<keyword evidence="1" id="KW-1133">Transmembrane helix</keyword>
<gene>
    <name evidence="2" type="ordered locus">TREAZ_2164</name>
</gene>
<evidence type="ECO:0000313" key="3">
    <source>
        <dbReference type="Proteomes" id="UP000009222"/>
    </source>
</evidence>
<keyword evidence="3" id="KW-1185">Reference proteome</keyword>
<dbReference type="KEGG" id="taz:TREAZ_2164"/>
<proteinExistence type="predicted"/>
<evidence type="ECO:0000256" key="1">
    <source>
        <dbReference type="SAM" id="Phobius"/>
    </source>
</evidence>
<accession>F5Y998</accession>
<reference evidence="3" key="1">
    <citation type="submission" date="2009-12" db="EMBL/GenBank/DDBJ databases">
        <title>Complete sequence of Treponema azotonutricium strain ZAS-9.</title>
        <authorList>
            <person name="Tetu S.G."/>
            <person name="Matson E."/>
            <person name="Ren Q."/>
            <person name="Seshadri R."/>
            <person name="Elbourne L."/>
            <person name="Hassan K.A."/>
            <person name="Durkin A."/>
            <person name="Radune D."/>
            <person name="Mohamoud Y."/>
            <person name="Shay R."/>
            <person name="Jin S."/>
            <person name="Zhang X."/>
            <person name="Lucey K."/>
            <person name="Ballor N.R."/>
            <person name="Ottesen E."/>
            <person name="Rosenthal R."/>
            <person name="Allen A."/>
            <person name="Leadbetter J.R."/>
            <person name="Paulsen I.T."/>
        </authorList>
    </citation>
    <scope>NUCLEOTIDE SEQUENCE [LARGE SCALE GENOMIC DNA]</scope>
    <source>
        <strain evidence="3">ATCC BAA-888 / DSM 13862 / ZAS-9</strain>
    </source>
</reference>
<keyword evidence="1" id="KW-0812">Transmembrane</keyword>
<reference evidence="2 3" key="2">
    <citation type="journal article" date="2011" name="ISME J.">
        <title>RNA-seq reveals cooperative metabolic interactions between two termite-gut spirochete species in co-culture.</title>
        <authorList>
            <person name="Rosenthal A.Z."/>
            <person name="Matson E.G."/>
            <person name="Eldar A."/>
            <person name="Leadbetter J.R."/>
        </authorList>
    </citation>
    <scope>NUCLEOTIDE SEQUENCE [LARGE SCALE GENOMIC DNA]</scope>
    <source>
        <strain evidence="3">ATCC BAA-888 / DSM 13862 / ZAS-9</strain>
    </source>
</reference>
<name>F5Y998_LEAAZ</name>
<sequence>MFVFSPIPFNDLNFSIVVPMSKISFMVLAALPFFYSVKMLSAGFSGSFLLFPYDIRI</sequence>